<comment type="caution">
    <text evidence="2">The sequence shown here is derived from an EMBL/GenBank/DDBJ whole genome shotgun (WGS) entry which is preliminary data.</text>
</comment>
<evidence type="ECO:0000256" key="1">
    <source>
        <dbReference type="SAM" id="Phobius"/>
    </source>
</evidence>
<protein>
    <submittedName>
        <fullName evidence="2">Levodione reductase</fullName>
    </submittedName>
</protein>
<dbReference type="Proteomes" id="UP001055219">
    <property type="component" value="Unassembled WGS sequence"/>
</dbReference>
<dbReference type="RefSeq" id="XP_051364360.1">
    <property type="nucleotide sequence ID" value="XM_051503962.1"/>
</dbReference>
<dbReference type="Gene3D" id="3.50.30.50">
    <property type="entry name" value="Putative cyclase"/>
    <property type="match status" value="1"/>
</dbReference>
<keyword evidence="1" id="KW-0472">Membrane</keyword>
<keyword evidence="1" id="KW-0812">Transmembrane</keyword>
<reference evidence="2" key="2">
    <citation type="submission" date="2022-07" db="EMBL/GenBank/DDBJ databases">
        <authorList>
            <person name="Goncalves M.F.M."/>
            <person name="Hilario S."/>
            <person name="Van De Peer Y."/>
            <person name="Esteves A.C."/>
            <person name="Alves A."/>
        </authorList>
    </citation>
    <scope>NUCLEOTIDE SEQUENCE</scope>
    <source>
        <strain evidence="2">MUM 19.33</strain>
    </source>
</reference>
<evidence type="ECO:0000313" key="2">
    <source>
        <dbReference type="EMBL" id="KAI6783504.1"/>
    </source>
</evidence>
<dbReference type="GO" id="GO:0019441">
    <property type="term" value="P:L-tryptophan catabolic process to kynurenine"/>
    <property type="evidence" value="ECO:0007669"/>
    <property type="project" value="InterPro"/>
</dbReference>
<dbReference type="GeneID" id="75832016"/>
<dbReference type="PANTHER" id="PTHR34861:SF11">
    <property type="entry name" value="CYCLASE"/>
    <property type="match status" value="1"/>
</dbReference>
<sequence>MQRWIWDTGFTAVAGEAISFEVFPPVGDIARHNYFLAGWGMPIGEMFDLERLAHVCQHLNRSTFFFASMPINIPGGVSSPPPTAQAIFRERHQLVRSLTGLFSGPNLIIRTMIGEHWTPEKQATFFSWFAVSGSMGLFLGPIIGGALVNPASQYLSIFGGTQFLGEYPYVLPGLVLAAISATAALSSFLMVEESIRVNKKTDQTGVSVHSVPKACSQQLLQIPVGAVDVVLGPAAFMSFTAVQLAVNRASPSPGVLGKLHWVAELGFSVIRSIMPGVATAVFAAGVRGNIQSSLYVGIWLGLC</sequence>
<keyword evidence="1" id="KW-1133">Transmembrane helix</keyword>
<dbReference type="AlphaFoldDB" id="A0A9P9Y4Q5"/>
<accession>A0A9P9Y4Q5</accession>
<dbReference type="SUPFAM" id="SSF103473">
    <property type="entry name" value="MFS general substrate transporter"/>
    <property type="match status" value="1"/>
</dbReference>
<dbReference type="GO" id="GO:0004061">
    <property type="term" value="F:arylformamidase activity"/>
    <property type="evidence" value="ECO:0007669"/>
    <property type="project" value="InterPro"/>
</dbReference>
<dbReference type="EMBL" id="JAGIXG020000007">
    <property type="protein sequence ID" value="KAI6783504.1"/>
    <property type="molecule type" value="Genomic_DNA"/>
</dbReference>
<name>A0A9P9Y4Q5_9HYPO</name>
<keyword evidence="3" id="KW-1185">Reference proteome</keyword>
<organism evidence="2 3">
    <name type="scientific">Emericellopsis cladophorae</name>
    <dbReference type="NCBI Taxonomy" id="2686198"/>
    <lineage>
        <taxon>Eukaryota</taxon>
        <taxon>Fungi</taxon>
        <taxon>Dikarya</taxon>
        <taxon>Ascomycota</taxon>
        <taxon>Pezizomycotina</taxon>
        <taxon>Sordariomycetes</taxon>
        <taxon>Hypocreomycetidae</taxon>
        <taxon>Hypocreales</taxon>
        <taxon>Bionectriaceae</taxon>
        <taxon>Emericellopsis</taxon>
    </lineage>
</organism>
<dbReference type="Gene3D" id="1.20.1250.20">
    <property type="entry name" value="MFS general substrate transporter like domains"/>
    <property type="match status" value="1"/>
</dbReference>
<reference evidence="2" key="1">
    <citation type="journal article" date="2021" name="J Fungi (Basel)">
        <title>Genomic and Metabolomic Analyses of the Marine Fungus Emericellopsis cladophorae: Insights into Saltwater Adaptability Mechanisms and Its Biosynthetic Potential.</title>
        <authorList>
            <person name="Goncalves M.F.M."/>
            <person name="Hilario S."/>
            <person name="Van de Peer Y."/>
            <person name="Esteves A.C."/>
            <person name="Alves A."/>
        </authorList>
    </citation>
    <scope>NUCLEOTIDE SEQUENCE</scope>
    <source>
        <strain evidence="2">MUM 19.33</strain>
    </source>
</reference>
<evidence type="ECO:0000313" key="3">
    <source>
        <dbReference type="Proteomes" id="UP001055219"/>
    </source>
</evidence>
<proteinExistence type="predicted"/>
<gene>
    <name evidence="2" type="ORF">J7T54_005533</name>
</gene>
<feature type="transmembrane region" description="Helical" evidence="1">
    <location>
        <begin position="169"/>
        <end position="191"/>
    </location>
</feature>
<dbReference type="InterPro" id="IPR037175">
    <property type="entry name" value="KFase_sf"/>
</dbReference>
<dbReference type="OrthoDB" id="5396at2759"/>
<feature type="transmembrane region" description="Helical" evidence="1">
    <location>
        <begin position="125"/>
        <end position="149"/>
    </location>
</feature>
<dbReference type="InterPro" id="IPR036259">
    <property type="entry name" value="MFS_trans_sf"/>
</dbReference>
<dbReference type="PANTHER" id="PTHR34861">
    <property type="match status" value="1"/>
</dbReference>